<comment type="subcellular location">
    <subcellularLocation>
        <location evidence="1">Mitochondrion matrix</location>
        <location evidence="1">Mitochondrion nucleoid</location>
    </subcellularLocation>
</comment>
<dbReference type="PANTHER" id="PTHR34260:SF1">
    <property type="entry name" value="UBIQUINOL-CYTOCHROME-C REDUCTASE COMPLEX ASSEMBLY FACTOR 2"/>
    <property type="match status" value="1"/>
</dbReference>
<dbReference type="AlphaFoldDB" id="A0A7R9PHC4"/>
<proteinExistence type="predicted"/>
<evidence type="ECO:0000256" key="5">
    <source>
        <dbReference type="ARBA" id="ARBA00031206"/>
    </source>
</evidence>
<dbReference type="EMBL" id="OE839234">
    <property type="protein sequence ID" value="CAD7586312.1"/>
    <property type="molecule type" value="Genomic_DNA"/>
</dbReference>
<evidence type="ECO:0000256" key="6">
    <source>
        <dbReference type="ARBA" id="ARBA00032983"/>
    </source>
</evidence>
<protein>
    <recommendedName>
        <fullName evidence="6">Mitochondrial nucleoid factor 1</fullName>
    </recommendedName>
    <alternativeName>
        <fullName evidence="5">Mitochondrial protein M19</fullName>
    </alternativeName>
</protein>
<evidence type="ECO:0000256" key="3">
    <source>
        <dbReference type="ARBA" id="ARBA00023128"/>
    </source>
</evidence>
<sequence>MEPFIQASTFVSLCWLDSNGGNPIPSIKAEFVASVLLNLNRSSSNYVIDILKDLGEYIREQVKLGFSAGAVTKANDAECERIHASLKRLVDNHYSQLYKRVLSSSSSGLSVSECHSILTTEFLEKLEEEDKSFVSKLFDKKEK</sequence>
<name>A0A7R9PHC4_TIMGE</name>
<organism evidence="7">
    <name type="scientific">Timema genevievae</name>
    <name type="common">Walking stick</name>
    <dbReference type="NCBI Taxonomy" id="629358"/>
    <lineage>
        <taxon>Eukaryota</taxon>
        <taxon>Metazoa</taxon>
        <taxon>Ecdysozoa</taxon>
        <taxon>Arthropoda</taxon>
        <taxon>Hexapoda</taxon>
        <taxon>Insecta</taxon>
        <taxon>Pterygota</taxon>
        <taxon>Neoptera</taxon>
        <taxon>Polyneoptera</taxon>
        <taxon>Phasmatodea</taxon>
        <taxon>Timematodea</taxon>
        <taxon>Timematoidea</taxon>
        <taxon>Timematidae</taxon>
        <taxon>Timema</taxon>
    </lineage>
</organism>
<keyword evidence="3" id="KW-0496">Mitochondrion</keyword>
<evidence type="ECO:0000256" key="2">
    <source>
        <dbReference type="ARBA" id="ARBA00022946"/>
    </source>
</evidence>
<keyword evidence="4" id="KW-1135">Mitochondrion nucleoid</keyword>
<evidence type="ECO:0000256" key="1">
    <source>
        <dbReference type="ARBA" id="ARBA00004436"/>
    </source>
</evidence>
<evidence type="ECO:0000256" key="4">
    <source>
        <dbReference type="ARBA" id="ARBA00023271"/>
    </source>
</evidence>
<keyword evidence="2" id="KW-0809">Transit peptide</keyword>
<reference evidence="7" key="1">
    <citation type="submission" date="2020-11" db="EMBL/GenBank/DDBJ databases">
        <authorList>
            <person name="Tran Van P."/>
        </authorList>
    </citation>
    <scope>NUCLEOTIDE SEQUENCE</scope>
</reference>
<accession>A0A7R9PHC4</accession>
<gene>
    <name evidence="7" type="ORF">TGEB3V08_LOCUS689</name>
</gene>
<dbReference type="GO" id="GO:0034551">
    <property type="term" value="P:mitochondrial respiratory chain complex III assembly"/>
    <property type="evidence" value="ECO:0007669"/>
    <property type="project" value="TreeGrafter"/>
</dbReference>
<evidence type="ECO:0000313" key="7">
    <source>
        <dbReference type="EMBL" id="CAD7586312.1"/>
    </source>
</evidence>
<dbReference type="GO" id="GO:0042645">
    <property type="term" value="C:mitochondrial nucleoid"/>
    <property type="evidence" value="ECO:0007669"/>
    <property type="project" value="UniProtKB-SubCell"/>
</dbReference>
<dbReference type="PANTHER" id="PTHR34260">
    <property type="entry name" value="UBIQUINOL-CYTOCHROME-C REDUCTASE COMPLEX ASSEMBLY FACTOR 2"/>
    <property type="match status" value="1"/>
</dbReference>
<dbReference type="Pfam" id="PF20180">
    <property type="entry name" value="UQCC2_CBP6"/>
    <property type="match status" value="1"/>
</dbReference>
<dbReference type="InterPro" id="IPR037698">
    <property type="entry name" value="UQCC2"/>
</dbReference>